<dbReference type="EMBL" id="GHWJ01010280">
    <property type="protein sequence ID" value="NOV43017.1"/>
    <property type="molecule type" value="Transcribed_RNA"/>
</dbReference>
<sequence length="91" mass="10520">MGVMRRNALFICGLPLLSLSVGLRKFFYEVTSSGKEECKCIAFDFFRLVPEENIETNILPFTSICQHVECFRILNCAILLNPHVCHLRRKE</sequence>
<reference evidence="2" key="1">
    <citation type="submission" date="2019-09" db="EMBL/GenBank/DDBJ databases">
        <title>Organ-specific transcriptomic study of the physiology of the cattle tick, Rhipicephalus microplus.</title>
        <authorList>
            <person name="Tirloni L."/>
            <person name="Braz G."/>
            <person name="Gandara A.C.P."/>
            <person name="Sabadin G.A."/>
            <person name="da Silva R.M."/>
            <person name="Guizzo M.G."/>
            <person name="Machado J.A."/>
            <person name="Costa E.P."/>
            <person name="Gomes H.F."/>
            <person name="Moraes J."/>
            <person name="Mota M.B.S."/>
            <person name="Mesquita R.D."/>
            <person name="Alvarenga P.H."/>
            <person name="Alves F."/>
            <person name="Seixas A."/>
            <person name="da Fonseca R.N."/>
            <person name="Fogaca A."/>
            <person name="Logullo C."/>
            <person name="Tanaka A."/>
            <person name="Daffre S."/>
            <person name="Termignoni C."/>
            <person name="Vaz I.S.Jr."/>
            <person name="Oliveira P.L."/>
            <person name="Ribeiro J.M."/>
        </authorList>
    </citation>
    <scope>NUCLEOTIDE SEQUENCE</scope>
    <source>
        <strain evidence="2">Porto Alegre</strain>
    </source>
</reference>
<evidence type="ECO:0000313" key="2">
    <source>
        <dbReference type="EMBL" id="NOV43017.1"/>
    </source>
</evidence>
<feature type="signal peptide" evidence="1">
    <location>
        <begin position="1"/>
        <end position="24"/>
    </location>
</feature>
<keyword evidence="1" id="KW-0732">Signal</keyword>
<name>A0A6M2DDI5_RHIMP</name>
<feature type="chain" id="PRO_5026668119" evidence="1">
    <location>
        <begin position="25"/>
        <end position="91"/>
    </location>
</feature>
<accession>A0A6M2DDI5</accession>
<proteinExistence type="predicted"/>
<evidence type="ECO:0000256" key="1">
    <source>
        <dbReference type="SAM" id="SignalP"/>
    </source>
</evidence>
<protein>
    <submittedName>
        <fullName evidence="2">Putative secreted protein</fullName>
    </submittedName>
</protein>
<dbReference type="AlphaFoldDB" id="A0A6M2DDI5"/>
<organism evidence="2">
    <name type="scientific">Rhipicephalus microplus</name>
    <name type="common">Cattle tick</name>
    <name type="synonym">Boophilus microplus</name>
    <dbReference type="NCBI Taxonomy" id="6941"/>
    <lineage>
        <taxon>Eukaryota</taxon>
        <taxon>Metazoa</taxon>
        <taxon>Ecdysozoa</taxon>
        <taxon>Arthropoda</taxon>
        <taxon>Chelicerata</taxon>
        <taxon>Arachnida</taxon>
        <taxon>Acari</taxon>
        <taxon>Parasitiformes</taxon>
        <taxon>Ixodida</taxon>
        <taxon>Ixodoidea</taxon>
        <taxon>Ixodidae</taxon>
        <taxon>Rhipicephalinae</taxon>
        <taxon>Rhipicephalus</taxon>
        <taxon>Boophilus</taxon>
    </lineage>
</organism>